<dbReference type="InterPro" id="IPR014031">
    <property type="entry name" value="Ketoacyl_synth_C"/>
</dbReference>
<evidence type="ECO:0000256" key="2">
    <source>
        <dbReference type="ARBA" id="ARBA00022450"/>
    </source>
</evidence>
<evidence type="ECO:0000256" key="5">
    <source>
        <dbReference type="SAM" id="MobiDB-lite"/>
    </source>
</evidence>
<dbReference type="InterPro" id="IPR016039">
    <property type="entry name" value="Thiolase-like"/>
</dbReference>
<comment type="pathway">
    <text evidence="1">Lipid metabolism; fatty acid biosynthesis.</text>
</comment>
<dbReference type="Gene3D" id="1.10.1200.10">
    <property type="entry name" value="ACP-like"/>
    <property type="match status" value="1"/>
</dbReference>
<dbReference type="InterPro" id="IPR016036">
    <property type="entry name" value="Malonyl_transacylase_ACP-bd"/>
</dbReference>
<dbReference type="Proteomes" id="UP001645039">
    <property type="component" value="Unassembled WGS sequence"/>
</dbReference>
<dbReference type="SUPFAM" id="SSF52151">
    <property type="entry name" value="FabD/lysophospholipase-like"/>
    <property type="match status" value="1"/>
</dbReference>
<dbReference type="Gene3D" id="3.30.70.3290">
    <property type="match status" value="1"/>
</dbReference>
<keyword evidence="9" id="KW-1185">Reference proteome</keyword>
<dbReference type="Pfam" id="PF00698">
    <property type="entry name" value="Acyl_transf_1"/>
    <property type="match status" value="1"/>
</dbReference>
<reference evidence="8 9" key="1">
    <citation type="submission" date="2020-07" db="EMBL/GenBank/DDBJ databases">
        <title>Halophilic bacteria isolated from french cheeses.</title>
        <authorList>
            <person name="Kothe C.I."/>
            <person name="Farah-Kraiem B."/>
            <person name="Renault P."/>
            <person name="Dridi B."/>
        </authorList>
    </citation>
    <scope>NUCLEOTIDE SEQUENCE [LARGE SCALE GENOMIC DNA]</scope>
    <source>
        <strain evidence="8 9">FME1</strain>
    </source>
</reference>
<comment type="caution">
    <text evidence="8">The sequence shown here is derived from an EMBL/GenBank/DDBJ whole genome shotgun (WGS) entry which is preliminary data.</text>
</comment>
<dbReference type="RefSeq" id="WP_192536190.1">
    <property type="nucleotide sequence ID" value="NZ_CP189764.1"/>
</dbReference>
<dbReference type="InterPro" id="IPR020841">
    <property type="entry name" value="PKS_Beta-ketoAc_synthase_dom"/>
</dbReference>
<keyword evidence="8" id="KW-0012">Acyltransferase</keyword>
<feature type="compositionally biased region" description="Low complexity" evidence="5">
    <location>
        <begin position="882"/>
        <end position="894"/>
    </location>
</feature>
<proteinExistence type="predicted"/>
<dbReference type="SUPFAM" id="SSF55048">
    <property type="entry name" value="Probable ACP-binding domain of malonyl-CoA ACP transacylase"/>
    <property type="match status" value="1"/>
</dbReference>
<dbReference type="InterPro" id="IPR018201">
    <property type="entry name" value="Ketoacyl_synth_AS"/>
</dbReference>
<feature type="domain" description="Ketosynthase family 3 (KS3)" evidence="7">
    <location>
        <begin position="3"/>
        <end position="426"/>
    </location>
</feature>
<dbReference type="PROSITE" id="PS50075">
    <property type="entry name" value="CARRIER"/>
    <property type="match status" value="1"/>
</dbReference>
<evidence type="ECO:0000313" key="9">
    <source>
        <dbReference type="Proteomes" id="UP001645039"/>
    </source>
</evidence>
<feature type="region of interest" description="Disordered" evidence="5">
    <location>
        <begin position="870"/>
        <end position="899"/>
    </location>
</feature>
<dbReference type="SUPFAM" id="SSF47336">
    <property type="entry name" value="ACP-like"/>
    <property type="match status" value="1"/>
</dbReference>
<keyword evidence="4" id="KW-0808">Transferase</keyword>
<dbReference type="PROSITE" id="PS00012">
    <property type="entry name" value="PHOSPHOPANTETHEINE"/>
    <property type="match status" value="1"/>
</dbReference>
<protein>
    <submittedName>
        <fullName evidence="8">Acyltransferase domain-containing protein</fullName>
    </submittedName>
</protein>
<evidence type="ECO:0000256" key="3">
    <source>
        <dbReference type="ARBA" id="ARBA00022553"/>
    </source>
</evidence>
<keyword evidence="2" id="KW-0596">Phosphopantetheine</keyword>
<dbReference type="InterPro" id="IPR014043">
    <property type="entry name" value="Acyl_transferase_dom"/>
</dbReference>
<dbReference type="Pfam" id="PF00550">
    <property type="entry name" value="PP-binding"/>
    <property type="match status" value="1"/>
</dbReference>
<dbReference type="SMART" id="SM00825">
    <property type="entry name" value="PKS_KS"/>
    <property type="match status" value="1"/>
</dbReference>
<dbReference type="Pfam" id="PF00109">
    <property type="entry name" value="ketoacyl-synt"/>
    <property type="match status" value="1"/>
</dbReference>
<dbReference type="Pfam" id="PF02801">
    <property type="entry name" value="Ketoacyl-synt_C"/>
    <property type="match status" value="1"/>
</dbReference>
<dbReference type="SUPFAM" id="SSF53901">
    <property type="entry name" value="Thiolase-like"/>
    <property type="match status" value="1"/>
</dbReference>
<dbReference type="SMART" id="SM00827">
    <property type="entry name" value="PKS_AT"/>
    <property type="match status" value="1"/>
</dbReference>
<dbReference type="InterPro" id="IPR006162">
    <property type="entry name" value="Ppantetheine_attach_site"/>
</dbReference>
<accession>A0ABR9F4K2</accession>
<dbReference type="Gene3D" id="3.40.366.10">
    <property type="entry name" value="Malonyl-Coenzyme A Acyl Carrier Protein, domain 2"/>
    <property type="match status" value="1"/>
</dbReference>
<evidence type="ECO:0000259" key="7">
    <source>
        <dbReference type="PROSITE" id="PS52004"/>
    </source>
</evidence>
<dbReference type="InterPro" id="IPR050091">
    <property type="entry name" value="PKS_NRPS_Biosynth_Enz"/>
</dbReference>
<dbReference type="CDD" id="cd00833">
    <property type="entry name" value="PKS"/>
    <property type="match status" value="1"/>
</dbReference>
<dbReference type="GO" id="GO:0016746">
    <property type="term" value="F:acyltransferase activity"/>
    <property type="evidence" value="ECO:0007669"/>
    <property type="project" value="UniProtKB-KW"/>
</dbReference>
<dbReference type="InterPro" id="IPR032821">
    <property type="entry name" value="PKS_assoc"/>
</dbReference>
<dbReference type="InterPro" id="IPR001227">
    <property type="entry name" value="Ac_transferase_dom_sf"/>
</dbReference>
<dbReference type="PROSITE" id="PS52004">
    <property type="entry name" value="KS3_2"/>
    <property type="match status" value="1"/>
</dbReference>
<dbReference type="EMBL" id="RRZD01000016">
    <property type="protein sequence ID" value="MBE0401370.1"/>
    <property type="molecule type" value="Genomic_DNA"/>
</dbReference>
<dbReference type="PANTHER" id="PTHR43775:SF37">
    <property type="entry name" value="SI:DKEY-61P9.11"/>
    <property type="match status" value="1"/>
</dbReference>
<dbReference type="Pfam" id="PF16197">
    <property type="entry name" value="KAsynt_C_assoc"/>
    <property type="match status" value="1"/>
</dbReference>
<feature type="domain" description="Carrier" evidence="6">
    <location>
        <begin position="897"/>
        <end position="971"/>
    </location>
</feature>
<sequence length="1010" mass="109576">MHSNDIAIIGLSGRFPGGLDVRGLWNRLRNSESCIKGIAPDALRGTTHEKHLDDPNYIFRCAVLPQPELFDADYFRMNHAEAMITDPQQRVFLEVCHEVLNHCGLPDPESQDIRTGVFAGTSVSIYLLHNIMGSTQFANRDIMQILMGTDKDFIATRVAYKLNLRGISMTIQSGCSTSLVAVHQACQALLNGELDLALAGGATITGLGEVGYLYTPGGVRSSDGRCRPYDADADGTIFGDGVGAVALCRLEDALANGSKIYAVIKGSAVNNNGADCAGFAAPSVSGQAQVIRDALHNADVRAEDVAFVEGHGTATALGDPIEVQALTLAYGTSQRQYCALGSVKSNVGHLDVASGVTGLIKATLALHDCWLPGTLNFTQPNPALELERTPFFICNTGAALPRHRPLHAGVSSFGFGGTNAHVVLATPPRRTSRPSRQDALLYLWSARSNTALDRYIETTQQKVAQDPSIDRGDVAYTLAHGRTRLKCRAALAGNDLLSPQAGTNLVRGQCSDKPVRLVMLFPGQGSPWSNVAKDLYHRHQGFRDEVDRLSAEFSPFLGTDLRRWLFPQEGDRVQADEYAQMTRWSQPALFVLCLGLRRVFQEAGLHEQVVAGHSLGELIGAYAANALPKAEAARVLDARARLMEATGSGAMLALSLPRERVEVLLHEEAIHADLAAVNGPMQTVISGSKSGIDAAMSYCKTHMIRCRKLPVSRGFHSYLMQKTLPEWRETLDFEPGPLTVALASNVNGRVLPVGHVLDADYWVQHLRGTVDFAGGITDIMHQAQQQGEEPVFLEVGPGNAMGTLVRMHYPSACVISCTDQNDQITHDSVMKAIGAAWVKGVTFDLNSVIPKGNVVDLPVPALDRHAFWITPDEDSQNRPENSAAAPDPARSRPPQTESGIDVKETMLQTWKKIILNQDITVDDNFFALGGDSLQALEISRELANSGISIKPTDILKTPVMKDLLVQLMREAKQRCVSETPVECSTVQPAQMSDDEMQSMLRQLGMHVDVN</sequence>
<gene>
    <name evidence="8" type="ORF">EI168_14875</name>
</gene>
<keyword evidence="3" id="KW-0597">Phosphoprotein</keyword>
<evidence type="ECO:0000256" key="1">
    <source>
        <dbReference type="ARBA" id="ARBA00005194"/>
    </source>
</evidence>
<dbReference type="InterPro" id="IPR009081">
    <property type="entry name" value="PP-bd_ACP"/>
</dbReference>
<dbReference type="InterPro" id="IPR016035">
    <property type="entry name" value="Acyl_Trfase/lysoPLipase"/>
</dbReference>
<dbReference type="PROSITE" id="PS00606">
    <property type="entry name" value="KS3_1"/>
    <property type="match status" value="1"/>
</dbReference>
<dbReference type="InterPro" id="IPR014030">
    <property type="entry name" value="Ketoacyl_synth_N"/>
</dbReference>
<dbReference type="PANTHER" id="PTHR43775">
    <property type="entry name" value="FATTY ACID SYNTHASE"/>
    <property type="match status" value="1"/>
</dbReference>
<dbReference type="InterPro" id="IPR036736">
    <property type="entry name" value="ACP-like_sf"/>
</dbReference>
<evidence type="ECO:0000256" key="4">
    <source>
        <dbReference type="ARBA" id="ARBA00022679"/>
    </source>
</evidence>
<evidence type="ECO:0000313" key="8">
    <source>
        <dbReference type="EMBL" id="MBE0401370.1"/>
    </source>
</evidence>
<dbReference type="Gene3D" id="3.40.47.10">
    <property type="match status" value="1"/>
</dbReference>
<name>A0ABR9F4K2_9GAMM</name>
<organism evidence="8 9">
    <name type="scientific">Halomonas casei</name>
    <dbReference type="NCBI Taxonomy" id="2742613"/>
    <lineage>
        <taxon>Bacteria</taxon>
        <taxon>Pseudomonadati</taxon>
        <taxon>Pseudomonadota</taxon>
        <taxon>Gammaproteobacteria</taxon>
        <taxon>Oceanospirillales</taxon>
        <taxon>Halomonadaceae</taxon>
        <taxon>Halomonas</taxon>
    </lineage>
</organism>
<evidence type="ECO:0000259" key="6">
    <source>
        <dbReference type="PROSITE" id="PS50075"/>
    </source>
</evidence>